<keyword evidence="4" id="KW-1185">Reference proteome</keyword>
<keyword evidence="3" id="KW-0255">Endonuclease</keyword>
<reference evidence="3 4" key="1">
    <citation type="submission" date="2023-01" db="EMBL/GenBank/DDBJ databases">
        <title>Novel diversity within Roseofilum (Cyanobacteria; Desertifilaceae) from marine benthic mats with descriptions of four novel species.</title>
        <authorList>
            <person name="Wang Y."/>
            <person name="Berthold D.E."/>
            <person name="Hu J."/>
            <person name="Lefler F.W."/>
            <person name="Laughinghouse H.D. IV."/>
        </authorList>
    </citation>
    <scope>NUCLEOTIDE SEQUENCE [LARGE SCALE GENOMIC DNA]</scope>
    <source>
        <strain evidence="3 4">BLCC-M114</strain>
    </source>
</reference>
<evidence type="ECO:0000313" key="4">
    <source>
        <dbReference type="Proteomes" id="UP001235849"/>
    </source>
</evidence>
<comment type="caution">
    <text evidence="3">The sequence shown here is derived from an EMBL/GenBank/DDBJ whole genome shotgun (WGS) entry which is preliminary data.</text>
</comment>
<feature type="domain" description="Putative restriction endonuclease" evidence="2">
    <location>
        <begin position="29"/>
        <end position="195"/>
    </location>
</feature>
<dbReference type="Proteomes" id="UP001235849">
    <property type="component" value="Unassembled WGS sequence"/>
</dbReference>
<feature type="coiled-coil region" evidence="1">
    <location>
        <begin position="224"/>
        <end position="258"/>
    </location>
</feature>
<dbReference type="PANTHER" id="PTHR33352">
    <property type="entry name" value="SLR1095 PROTEIN"/>
    <property type="match status" value="1"/>
</dbReference>
<evidence type="ECO:0000259" key="2">
    <source>
        <dbReference type="Pfam" id="PF05685"/>
    </source>
</evidence>
<dbReference type="PANTHER" id="PTHR33352:SF3">
    <property type="entry name" value="SLR1612 PROTEIN"/>
    <property type="match status" value="1"/>
</dbReference>
<evidence type="ECO:0000313" key="3">
    <source>
        <dbReference type="EMBL" id="MDJ1174620.1"/>
    </source>
</evidence>
<gene>
    <name evidence="3" type="ORF">PMG25_11005</name>
</gene>
<dbReference type="GO" id="GO:0004519">
    <property type="term" value="F:endonuclease activity"/>
    <property type="evidence" value="ECO:0007669"/>
    <property type="project" value="UniProtKB-KW"/>
</dbReference>
<accession>A0ABT7B673</accession>
<dbReference type="Pfam" id="PF05685">
    <property type="entry name" value="Uma2"/>
    <property type="match status" value="1"/>
</dbReference>
<organism evidence="3 4">
    <name type="scientific">Roseofilum capinflatum BLCC-M114</name>
    <dbReference type="NCBI Taxonomy" id="3022440"/>
    <lineage>
        <taxon>Bacteria</taxon>
        <taxon>Bacillati</taxon>
        <taxon>Cyanobacteriota</taxon>
        <taxon>Cyanophyceae</taxon>
        <taxon>Desertifilales</taxon>
        <taxon>Desertifilaceae</taxon>
        <taxon>Roseofilum</taxon>
        <taxon>Roseofilum capinflatum</taxon>
    </lineage>
</organism>
<name>A0ABT7B673_9CYAN</name>
<proteinExistence type="predicted"/>
<keyword evidence="1" id="KW-0175">Coiled coil</keyword>
<evidence type="ECO:0000256" key="1">
    <source>
        <dbReference type="SAM" id="Coils"/>
    </source>
</evidence>
<dbReference type="EMBL" id="JAQOSO010000057">
    <property type="protein sequence ID" value="MDJ1174620.1"/>
    <property type="molecule type" value="Genomic_DNA"/>
</dbReference>
<protein>
    <submittedName>
        <fullName evidence="3">Uma2 family endonuclease</fullName>
    </submittedName>
</protein>
<keyword evidence="3" id="KW-0540">Nuclease</keyword>
<sequence length="285" mass="32791">MTQAVTFPTKLPNHLELPEEDGSVVKNFQEHPQSIILTDSIGSVMKRLHPDGQYAIGQDSGIYWRLTDPPERGCEAPDWFYVPNVPPLLDGEYRRSYVLWQEHIKPLVVLEFASGDGTEERDNTPLAVANGTEKIKPGKFWVYEQVMRIPYYGIFSMSAGTLEVYHLQDITYQKLTPNDRGHYPIPPLEVELGLWEGNYQNQHQQWLRWWDNQGNLLLTGEERAAVAELERDRIIEERDRATERAEQAERSQREAIVRLANMGLNSEQIAEALNLPIEEVRAIVL</sequence>
<keyword evidence="3" id="KW-0378">Hydrolase</keyword>
<dbReference type="RefSeq" id="WP_283766945.1">
    <property type="nucleotide sequence ID" value="NZ_JAQOSO010000057.1"/>
</dbReference>
<dbReference type="InterPro" id="IPR008538">
    <property type="entry name" value="Uma2"/>
</dbReference>